<reference evidence="1 2" key="1">
    <citation type="submission" date="2016-10" db="EMBL/GenBank/DDBJ databases">
        <authorList>
            <person name="de Groot N.N."/>
        </authorList>
    </citation>
    <scope>NUCLEOTIDE SEQUENCE [LARGE SCALE GENOMIC DNA]</scope>
    <source>
        <strain evidence="1 2">CGMCC 1.6502</strain>
    </source>
</reference>
<dbReference type="EMBL" id="FNFL01000003">
    <property type="protein sequence ID" value="SDK21526.1"/>
    <property type="molecule type" value="Genomic_DNA"/>
</dbReference>
<gene>
    <name evidence="1" type="ORF">SAMN05216243_2374</name>
</gene>
<organism evidence="1 2">
    <name type="scientific">Sediminibacillus albus</name>
    <dbReference type="NCBI Taxonomy" id="407036"/>
    <lineage>
        <taxon>Bacteria</taxon>
        <taxon>Bacillati</taxon>
        <taxon>Bacillota</taxon>
        <taxon>Bacilli</taxon>
        <taxon>Bacillales</taxon>
        <taxon>Bacillaceae</taxon>
        <taxon>Sediminibacillus</taxon>
    </lineage>
</organism>
<dbReference type="STRING" id="407036.SAMN05216243_2374"/>
<name>A0A1G9A2G3_9BACI</name>
<dbReference type="AlphaFoldDB" id="A0A1G9A2G3"/>
<sequence>MKLLFIEFLSREILTQEQIKELLINDENYHNSLIVDFNGYPRLVKLVGQAPASLKGYAGRFETFGAGNGYVGSSSSLNHLEGTYQAKLEAWCLHLSSEKEINRDYSTNEYSIEEQIDEINRQVSVLK</sequence>
<dbReference type="OrthoDB" id="2872607at2"/>
<evidence type="ECO:0000313" key="2">
    <source>
        <dbReference type="Proteomes" id="UP000198694"/>
    </source>
</evidence>
<dbReference type="RefSeq" id="WP_093214371.1">
    <property type="nucleotide sequence ID" value="NZ_FNFL01000003.1"/>
</dbReference>
<keyword evidence="2" id="KW-1185">Reference proteome</keyword>
<protein>
    <submittedName>
        <fullName evidence="1">Uncharacterized protein</fullName>
    </submittedName>
</protein>
<proteinExistence type="predicted"/>
<evidence type="ECO:0000313" key="1">
    <source>
        <dbReference type="EMBL" id="SDK21526.1"/>
    </source>
</evidence>
<dbReference type="Proteomes" id="UP000198694">
    <property type="component" value="Unassembled WGS sequence"/>
</dbReference>
<accession>A0A1G9A2G3</accession>